<dbReference type="OrthoDB" id="5370059at2759"/>
<keyword evidence="4" id="KW-1185">Reference proteome</keyword>
<sequence length="493" mass="52568">MPLYTAGNPLGSSKPTPIHTLHVKPTPFTPVNVYSGYRHHFMSGATNEGTNIYSFGTGEAFRLGLDDDAEREEPEMVVSLTNKTISEIACGREHSVFLLTTGRVFGCGWGEAGRVGVGKDEGEIKGIKPIDQFKTFRDSAPCTDVRIKSIAAGREHSLFVEKYQGFVFACGAGFGGRLGLARKEGNDEDSFFPVMCDVHATDTVMNKYIKAEGCENLPASDSVVAPKLLKKISKVAAGDLHSVAVTEDGRVLTWGFGDSGALGRPKLGDESFISHTPEHVEFKEEGSDHVVVPKIVEAECGGYHTICLDSLGEVYIWGDGADGQLGIGERTSLFSPTKVQLGGKAKQIAAGFCTSGVVDVGGDIYVWGSKEGQDGKEPEVEEMVPTKVKTVEDGFFVDVKYDKIALAGYSLIATVKPPRLGVVRRGGGVRADSVGGLDRAVGRSKRVRRVDFKGGNRKLLYSGLLTKAVAGGGGGDLKVGKVKAMNLGDLDIK</sequence>
<organism evidence="3 4">
    <name type="scientific">Triparma laevis f. longispina</name>
    <dbReference type="NCBI Taxonomy" id="1714387"/>
    <lineage>
        <taxon>Eukaryota</taxon>
        <taxon>Sar</taxon>
        <taxon>Stramenopiles</taxon>
        <taxon>Ochrophyta</taxon>
        <taxon>Bolidophyceae</taxon>
        <taxon>Parmales</taxon>
        <taxon>Triparmaceae</taxon>
        <taxon>Triparma</taxon>
    </lineage>
</organism>
<evidence type="ECO:0000256" key="2">
    <source>
        <dbReference type="PROSITE-ProRule" id="PRU00235"/>
    </source>
</evidence>
<dbReference type="EMBL" id="BRXW01000549">
    <property type="protein sequence ID" value="GMH65104.1"/>
    <property type="molecule type" value="Genomic_DNA"/>
</dbReference>
<dbReference type="InterPro" id="IPR009091">
    <property type="entry name" value="RCC1/BLIP-II"/>
</dbReference>
<dbReference type="Proteomes" id="UP001165122">
    <property type="component" value="Unassembled WGS sequence"/>
</dbReference>
<evidence type="ECO:0000313" key="4">
    <source>
        <dbReference type="Proteomes" id="UP001165122"/>
    </source>
</evidence>
<dbReference type="SUPFAM" id="SSF50985">
    <property type="entry name" value="RCC1/BLIP-II"/>
    <property type="match status" value="2"/>
</dbReference>
<dbReference type="PANTHER" id="PTHR22870:SF408">
    <property type="entry name" value="OS09G0560450 PROTEIN"/>
    <property type="match status" value="1"/>
</dbReference>
<comment type="caution">
    <text evidence="3">The sequence shown here is derived from an EMBL/GenBank/DDBJ whole genome shotgun (WGS) entry which is preliminary data.</text>
</comment>
<feature type="repeat" description="RCC1" evidence="2">
    <location>
        <begin position="312"/>
        <end position="361"/>
    </location>
</feature>
<dbReference type="InterPro" id="IPR000408">
    <property type="entry name" value="Reg_chr_condens"/>
</dbReference>
<name>A0A9W7E201_9STRA</name>
<dbReference type="PRINTS" id="PR00633">
    <property type="entry name" value="RCCNDNSATION"/>
</dbReference>
<dbReference type="AlphaFoldDB" id="A0A9W7E201"/>
<dbReference type="InterPro" id="IPR051210">
    <property type="entry name" value="Ub_ligase/GEF_domain"/>
</dbReference>
<keyword evidence="1" id="KW-0677">Repeat</keyword>
<gene>
    <name evidence="3" type="ORF">TrLO_g5210</name>
</gene>
<dbReference type="PROSITE" id="PS00626">
    <property type="entry name" value="RCC1_2"/>
    <property type="match status" value="2"/>
</dbReference>
<dbReference type="Pfam" id="PF13540">
    <property type="entry name" value="RCC1_2"/>
    <property type="match status" value="1"/>
</dbReference>
<dbReference type="Gene3D" id="2.130.10.30">
    <property type="entry name" value="Regulator of chromosome condensation 1/beta-lactamase-inhibitor protein II"/>
    <property type="match status" value="2"/>
</dbReference>
<dbReference type="PROSITE" id="PS50012">
    <property type="entry name" value="RCC1_3"/>
    <property type="match status" value="5"/>
</dbReference>
<proteinExistence type="predicted"/>
<feature type="repeat" description="RCC1" evidence="2">
    <location>
        <begin position="249"/>
        <end position="311"/>
    </location>
</feature>
<reference evidence="4" key="1">
    <citation type="journal article" date="2023" name="Commun. Biol.">
        <title>Genome analysis of Parmales, the sister group of diatoms, reveals the evolutionary specialization of diatoms from phago-mixotrophs to photoautotrophs.</title>
        <authorList>
            <person name="Ban H."/>
            <person name="Sato S."/>
            <person name="Yoshikawa S."/>
            <person name="Yamada K."/>
            <person name="Nakamura Y."/>
            <person name="Ichinomiya M."/>
            <person name="Sato N."/>
            <person name="Blanc-Mathieu R."/>
            <person name="Endo H."/>
            <person name="Kuwata A."/>
            <person name="Ogata H."/>
        </authorList>
    </citation>
    <scope>NUCLEOTIDE SEQUENCE [LARGE SCALE GENOMIC DNA]</scope>
    <source>
        <strain evidence="4">NIES 3700</strain>
    </source>
</reference>
<accession>A0A9W7E201</accession>
<dbReference type="PANTHER" id="PTHR22870">
    <property type="entry name" value="REGULATOR OF CHROMOSOME CONDENSATION"/>
    <property type="match status" value="1"/>
</dbReference>
<dbReference type="Pfam" id="PF00415">
    <property type="entry name" value="RCC1"/>
    <property type="match status" value="2"/>
</dbReference>
<feature type="repeat" description="RCC1" evidence="2">
    <location>
        <begin position="165"/>
        <end position="248"/>
    </location>
</feature>
<feature type="repeat" description="RCC1" evidence="2">
    <location>
        <begin position="102"/>
        <end position="163"/>
    </location>
</feature>
<evidence type="ECO:0000256" key="1">
    <source>
        <dbReference type="ARBA" id="ARBA00022737"/>
    </source>
</evidence>
<protein>
    <submittedName>
        <fullName evidence="3">Uncharacterized protein</fullName>
    </submittedName>
</protein>
<feature type="repeat" description="RCC1" evidence="2">
    <location>
        <begin position="50"/>
        <end position="101"/>
    </location>
</feature>
<evidence type="ECO:0000313" key="3">
    <source>
        <dbReference type="EMBL" id="GMH65104.1"/>
    </source>
</evidence>